<feature type="region of interest" description="Disordered" evidence="6">
    <location>
        <begin position="527"/>
        <end position="578"/>
    </location>
</feature>
<keyword evidence="9" id="KW-1185">Reference proteome</keyword>
<evidence type="ECO:0000313" key="9">
    <source>
        <dbReference type="Proteomes" id="UP000236723"/>
    </source>
</evidence>
<protein>
    <submittedName>
        <fullName evidence="8">Predicted arabinose efflux permease, MFS family</fullName>
    </submittedName>
</protein>
<evidence type="ECO:0000256" key="4">
    <source>
        <dbReference type="ARBA" id="ARBA00022989"/>
    </source>
</evidence>
<name>A0A1H6CY73_9ACTN</name>
<dbReference type="Proteomes" id="UP000236723">
    <property type="component" value="Unassembled WGS sequence"/>
</dbReference>
<evidence type="ECO:0000313" key="8">
    <source>
        <dbReference type="EMBL" id="SEG77972.1"/>
    </source>
</evidence>
<dbReference type="Gene3D" id="1.20.1250.20">
    <property type="entry name" value="MFS general substrate transporter like domains"/>
    <property type="match status" value="2"/>
</dbReference>
<organism evidence="8 9">
    <name type="scientific">Thermomonospora echinospora</name>
    <dbReference type="NCBI Taxonomy" id="1992"/>
    <lineage>
        <taxon>Bacteria</taxon>
        <taxon>Bacillati</taxon>
        <taxon>Actinomycetota</taxon>
        <taxon>Actinomycetes</taxon>
        <taxon>Streptosporangiales</taxon>
        <taxon>Thermomonosporaceae</taxon>
        <taxon>Thermomonospora</taxon>
    </lineage>
</organism>
<dbReference type="SUPFAM" id="SSF103473">
    <property type="entry name" value="MFS general substrate transporter"/>
    <property type="match status" value="1"/>
</dbReference>
<dbReference type="AlphaFoldDB" id="A0A1H6CY73"/>
<feature type="transmembrane region" description="Helical" evidence="7">
    <location>
        <begin position="102"/>
        <end position="130"/>
    </location>
</feature>
<dbReference type="EMBL" id="FNVO01000012">
    <property type="protein sequence ID" value="SEG77972.1"/>
    <property type="molecule type" value="Genomic_DNA"/>
</dbReference>
<evidence type="ECO:0000256" key="3">
    <source>
        <dbReference type="ARBA" id="ARBA00022692"/>
    </source>
</evidence>
<evidence type="ECO:0000256" key="7">
    <source>
        <dbReference type="SAM" id="Phobius"/>
    </source>
</evidence>
<dbReference type="CDD" id="cd06173">
    <property type="entry name" value="MFS_MefA_like"/>
    <property type="match status" value="1"/>
</dbReference>
<feature type="transmembrane region" description="Helical" evidence="7">
    <location>
        <begin position="173"/>
        <end position="202"/>
    </location>
</feature>
<feature type="region of interest" description="Disordered" evidence="6">
    <location>
        <begin position="603"/>
        <end position="637"/>
    </location>
</feature>
<feature type="transmembrane region" description="Helical" evidence="7">
    <location>
        <begin position="237"/>
        <end position="260"/>
    </location>
</feature>
<dbReference type="Pfam" id="PF07690">
    <property type="entry name" value="MFS_1"/>
    <property type="match status" value="2"/>
</dbReference>
<dbReference type="PANTHER" id="PTHR23513:SF11">
    <property type="entry name" value="STAPHYLOFERRIN A TRANSPORTER"/>
    <property type="match status" value="1"/>
</dbReference>
<evidence type="ECO:0000256" key="1">
    <source>
        <dbReference type="ARBA" id="ARBA00004651"/>
    </source>
</evidence>
<accession>A0A1H6CY73</accession>
<dbReference type="GO" id="GO:0005886">
    <property type="term" value="C:plasma membrane"/>
    <property type="evidence" value="ECO:0007669"/>
    <property type="project" value="UniProtKB-SubCell"/>
</dbReference>
<reference evidence="9" key="1">
    <citation type="submission" date="2016-10" db="EMBL/GenBank/DDBJ databases">
        <authorList>
            <person name="Varghese N."/>
            <person name="Submissions S."/>
        </authorList>
    </citation>
    <scope>NUCLEOTIDE SEQUENCE [LARGE SCALE GENOMIC DNA]</scope>
    <source>
        <strain evidence="9">DSM 43163</strain>
    </source>
</reference>
<feature type="compositionally biased region" description="Basic and acidic residues" evidence="6">
    <location>
        <begin position="624"/>
        <end position="637"/>
    </location>
</feature>
<sequence length="637" mass="64978">MGERQAGRHRRPLERQATYREVFAIGEFRALWLAQTLSYVGDQLAQVALAVLVYHRTGSPLLTAVAYALTYLPPIVGGPVLSGLADLFPRRTVMVVCDVLRAGLVALMALQAMPFAMLCALVFLTVLLGAPFTAARAALLPDVLHGDRYVAGSAINNITHQATQMLGFLGGGALVAAVGIYEALAIDAVTFALSGLVLLLWLRPRPAPRESEPEPISLWRNTRAGARLVFGDPTLRFLVSFAWLCTFYVIPEGLAAPYAATYPGSTAVTVGLLMSAMPTGMVVGAFVFSRFVRPSNRIRAMGWMSMLACAPLIGSGLHPPLWAVVALWALSGVGSAYQLAANAAFVAAVPPSGRGQAFGLAQSGILAGQGLGILVGGFAAEMLGPQTVVALAGVAGLSVATMLAIMWTPVRGEVIASMFGRPSPAAFPDPADSSQVTGPKEMTGAADPPGGREVSAEAGPRGLPTTARAAGPAADGSDATAPVGAADATTQIGAADATDPIGLPTVVKPIVPPGTAQAAGVIGQGGAVDGTALADPADAEGASEPPRKTGPAGTGDGASPVDTIEIAQPLRPACRMGGAGPDGVVEGVGRGGPSAVMNGAGVAQRAMPAAERPLGRWGPQDGGAVREEGRQAENRRR</sequence>
<keyword evidence="3 7" id="KW-0812">Transmembrane</keyword>
<keyword evidence="2" id="KW-1003">Cell membrane</keyword>
<dbReference type="GO" id="GO:0022857">
    <property type="term" value="F:transmembrane transporter activity"/>
    <property type="evidence" value="ECO:0007669"/>
    <property type="project" value="InterPro"/>
</dbReference>
<gene>
    <name evidence="8" type="ORF">SAMN04489712_1128</name>
</gene>
<proteinExistence type="predicted"/>
<feature type="transmembrane region" description="Helical" evidence="7">
    <location>
        <begin position="266"/>
        <end position="288"/>
    </location>
</feature>
<evidence type="ECO:0000256" key="5">
    <source>
        <dbReference type="ARBA" id="ARBA00023136"/>
    </source>
</evidence>
<feature type="region of interest" description="Disordered" evidence="6">
    <location>
        <begin position="426"/>
        <end position="483"/>
    </location>
</feature>
<comment type="subcellular location">
    <subcellularLocation>
        <location evidence="1">Cell membrane</location>
        <topology evidence="1">Multi-pass membrane protein</topology>
    </subcellularLocation>
</comment>
<keyword evidence="5 7" id="KW-0472">Membrane</keyword>
<feature type="transmembrane region" description="Helical" evidence="7">
    <location>
        <begin position="357"/>
        <end position="380"/>
    </location>
</feature>
<keyword evidence="4 7" id="KW-1133">Transmembrane helix</keyword>
<evidence type="ECO:0000256" key="2">
    <source>
        <dbReference type="ARBA" id="ARBA00022475"/>
    </source>
</evidence>
<evidence type="ECO:0000256" key="6">
    <source>
        <dbReference type="SAM" id="MobiDB-lite"/>
    </source>
</evidence>
<feature type="transmembrane region" description="Helical" evidence="7">
    <location>
        <begin position="386"/>
        <end position="408"/>
    </location>
</feature>
<dbReference type="PANTHER" id="PTHR23513">
    <property type="entry name" value="INTEGRAL MEMBRANE EFFLUX PROTEIN-RELATED"/>
    <property type="match status" value="1"/>
</dbReference>
<dbReference type="InterPro" id="IPR011701">
    <property type="entry name" value="MFS"/>
</dbReference>
<dbReference type="InterPro" id="IPR036259">
    <property type="entry name" value="MFS_trans_sf"/>
</dbReference>